<keyword evidence="2" id="KW-0167">Capsid protein</keyword>
<dbReference type="Gene3D" id="2.70.9.10">
    <property type="entry name" value="Adenovirus Type 2 Hexon, domain 4"/>
    <property type="match status" value="1"/>
</dbReference>
<evidence type="ECO:0000259" key="4">
    <source>
        <dbReference type="Pfam" id="PF04451"/>
    </source>
</evidence>
<dbReference type="GO" id="GO:0019028">
    <property type="term" value="C:viral capsid"/>
    <property type="evidence" value="ECO:0007669"/>
    <property type="project" value="UniProtKB-KW"/>
</dbReference>
<evidence type="ECO:0000313" key="7">
    <source>
        <dbReference type="Proteomes" id="UP000240325"/>
    </source>
</evidence>
<gene>
    <name evidence="6" type="ORF">BMW23_0507</name>
</gene>
<proteinExistence type="predicted"/>
<evidence type="ECO:0000313" key="6">
    <source>
        <dbReference type="EMBL" id="ATZ80554.1"/>
    </source>
</evidence>
<feature type="domain" description="Major capsid protein C-terminal" evidence="4">
    <location>
        <begin position="476"/>
        <end position="674"/>
    </location>
</feature>
<keyword evidence="7" id="KW-1185">Reference proteome</keyword>
<dbReference type="SUPFAM" id="SSF49749">
    <property type="entry name" value="Group II dsDNA viruses VP"/>
    <property type="match status" value="2"/>
</dbReference>
<dbReference type="InterPro" id="IPR031654">
    <property type="entry name" value="Capsid_N"/>
</dbReference>
<evidence type="ECO:0000256" key="2">
    <source>
        <dbReference type="ARBA" id="ARBA00022561"/>
    </source>
</evidence>
<protein>
    <submittedName>
        <fullName evidence="6">Capsid protein</fullName>
    </submittedName>
</protein>
<dbReference type="InterPro" id="IPR007542">
    <property type="entry name" value="MCP_C"/>
</dbReference>
<dbReference type="EMBL" id="MF782455">
    <property type="protein sequence ID" value="ATZ80554.1"/>
    <property type="molecule type" value="Genomic_DNA"/>
</dbReference>
<dbReference type="GO" id="GO:0005198">
    <property type="term" value="F:structural molecule activity"/>
    <property type="evidence" value="ECO:0007669"/>
    <property type="project" value="InterPro"/>
</dbReference>
<dbReference type="Proteomes" id="UP000240325">
    <property type="component" value="Segment"/>
</dbReference>
<feature type="domain" description="Major capsid protein N-terminal" evidence="5">
    <location>
        <begin position="277"/>
        <end position="473"/>
    </location>
</feature>
<evidence type="ECO:0000256" key="3">
    <source>
        <dbReference type="ARBA" id="ARBA00022844"/>
    </source>
</evidence>
<evidence type="ECO:0000259" key="5">
    <source>
        <dbReference type="Pfam" id="PF16903"/>
    </source>
</evidence>
<dbReference type="InterPro" id="IPR016112">
    <property type="entry name" value="VP_dsDNA_II"/>
</dbReference>
<sequence length="679" mass="77601">MTGGLINIISYGADDLYLTGSPQMTFFKSVYRRYTNFSKESISIPLGSINFNKTLSIELSHIGDLISNTYLQINIPQMNILKVDTASDLTVAQYNILNTPYPVSYPDSQPNFTSDYTLIKQYMTVNMTGYRTALSLVNVKNQTVLQYISSITNAIQIAATQPEIIQNYQLALNNAFKFEMENITTTRTTITTTTQTYNTQMMSTNNASIQNELTRVYNNTINQLNQQLQTNITNASLLNFNSTDINYILTTLANNITTNTQASVYGFTDSTLITAQDVLDIIINAVAACKLVTNYYFLNVQRINNDTADSQSQYAKFAWNEKLGYSIIDYVEIQIGGEVIDKHYGDFMDIWTELTMQKEQNVLYNKMLGNVIEMTTYDRNAKPSYNLLIPFNFWFCKKNGLAFPLIALQYNRFFVNIKFKNIERCAYIEPLPTVDQNGNYVDFTQNALQLTDIWENSNLSLTGNLLVDYIYLESQERTRFAKSAHEYLIEAVETQQLINLSNVSEQIELNFTGTSKELIFVCQKNAYVNNYNSNLRCINFDYSTIVNTNINPIVNAQLILHNQQRFSKAEFDYATDYLNVVSPYMRHSNVPFKGINDYSFALYPEEHQPSGTCNFTRISYPILDLTLNPNIFQYSIIDVDPNITSANNVILPTDISITVYSVKYRILRIINGMACFAFY</sequence>
<organism evidence="6">
    <name type="scientific">Bodo saltans virus</name>
    <dbReference type="NCBI Taxonomy" id="2024608"/>
    <lineage>
        <taxon>Viruses</taxon>
        <taxon>Varidnaviria</taxon>
        <taxon>Bamfordvirae</taxon>
        <taxon>Nucleocytoviricota</taxon>
        <taxon>Megaviricetes</taxon>
        <taxon>Imitervirales</taxon>
        <taxon>Mimiviridae</taxon>
        <taxon>Klosneuvirinae</taxon>
        <taxon>Theiavirus</taxon>
        <taxon>Theiavirus salishense</taxon>
    </lineage>
</organism>
<accession>A0A2H4UUK7</accession>
<dbReference type="Gene3D" id="2.70.9.20">
    <property type="entry name" value="Major capsid protein Vp54"/>
    <property type="match status" value="1"/>
</dbReference>
<comment type="subcellular location">
    <subcellularLocation>
        <location evidence="1">Virion</location>
    </subcellularLocation>
</comment>
<feature type="domain" description="Major capsid protein N-terminal" evidence="5">
    <location>
        <begin position="25"/>
        <end position="145"/>
    </location>
</feature>
<evidence type="ECO:0000256" key="1">
    <source>
        <dbReference type="ARBA" id="ARBA00004328"/>
    </source>
</evidence>
<name>A0A2H4UUK7_9VIRU</name>
<keyword evidence="3" id="KW-0946">Virion</keyword>
<reference evidence="6" key="1">
    <citation type="journal article" date="2017" name="Elife">
        <title>The kinetoplastid-infecting Bodo saltans virus (BsV), a window into the most abundant giant viruses in the sea.</title>
        <authorList>
            <person name="Deeg C.M."/>
            <person name="Chow C.-E.T."/>
            <person name="Suttle C.A."/>
        </authorList>
    </citation>
    <scope>NUCLEOTIDE SEQUENCE</scope>
    <source>
        <strain evidence="6">NG1</strain>
    </source>
</reference>
<dbReference type="Pfam" id="PF16903">
    <property type="entry name" value="Capsid_N"/>
    <property type="match status" value="2"/>
</dbReference>
<dbReference type="InterPro" id="IPR038519">
    <property type="entry name" value="MCP_C_sf"/>
</dbReference>
<dbReference type="Pfam" id="PF04451">
    <property type="entry name" value="Capsid_NCLDV"/>
    <property type="match status" value="1"/>
</dbReference>